<name>A0A834LCJ4_RHOSS</name>
<evidence type="ECO:0000256" key="1">
    <source>
        <dbReference type="SAM" id="Coils"/>
    </source>
</evidence>
<organism evidence="3 4">
    <name type="scientific">Rhododendron simsii</name>
    <name type="common">Sims's rhododendron</name>
    <dbReference type="NCBI Taxonomy" id="118357"/>
    <lineage>
        <taxon>Eukaryota</taxon>
        <taxon>Viridiplantae</taxon>
        <taxon>Streptophyta</taxon>
        <taxon>Embryophyta</taxon>
        <taxon>Tracheophyta</taxon>
        <taxon>Spermatophyta</taxon>
        <taxon>Magnoliopsida</taxon>
        <taxon>eudicotyledons</taxon>
        <taxon>Gunneridae</taxon>
        <taxon>Pentapetalae</taxon>
        <taxon>asterids</taxon>
        <taxon>Ericales</taxon>
        <taxon>Ericaceae</taxon>
        <taxon>Ericoideae</taxon>
        <taxon>Rhodoreae</taxon>
        <taxon>Rhododendron</taxon>
    </lineage>
</organism>
<gene>
    <name evidence="3" type="ORF">RHSIM_Rhsim09G0061900</name>
</gene>
<dbReference type="OrthoDB" id="1713676at2759"/>
<dbReference type="EMBL" id="WJXA01000009">
    <property type="protein sequence ID" value="KAF7133168.1"/>
    <property type="molecule type" value="Genomic_DNA"/>
</dbReference>
<proteinExistence type="predicted"/>
<evidence type="ECO:0000256" key="2">
    <source>
        <dbReference type="SAM" id="MobiDB-lite"/>
    </source>
</evidence>
<comment type="caution">
    <text evidence="3">The sequence shown here is derived from an EMBL/GenBank/DDBJ whole genome shotgun (WGS) entry which is preliminary data.</text>
</comment>
<sequence length="425" mass="49260">MVATIEVKKKCVRKSNRNKKTGNEEDDDVVVLEEDDEEDEQQDVEEDEEESEEDEEEEKEDVEEDEEEDKFMKWDMSDLPEALARTPLESLNPEMVKDAELEPNNEKEKKLLHFLEQIENESDVKDTDTQECSLDNDGSEFEKDEEVKETNNDTNNLISDLLKEIDRLKEESKEKDRVIQTLQQKIAELERDHVPYQDAAEQMFDYETKVGTVHVEKGILQEEIVQKEVEIRGLYVSNDLLEEKLEKSEKDKTSFEDGLDDIVTHMVTQVHVRKTSLRKAFVWHNQVNNDIVTIEDVLNLLNDGDIGNTKEYVEEQMRKLTLSKPPSFELISTPKPTLFPINTLSAPISSIDDAPQQQLGSVDCGLIVCYIIKQLAEQKSVPIYLTVENLKKFRAELIHMLLNDKPRTWSAEEWKSEQLMHGMTI</sequence>
<dbReference type="SUPFAM" id="SSF54001">
    <property type="entry name" value="Cysteine proteinases"/>
    <property type="match status" value="1"/>
</dbReference>
<accession>A0A834LCJ4</accession>
<evidence type="ECO:0000313" key="4">
    <source>
        <dbReference type="Proteomes" id="UP000626092"/>
    </source>
</evidence>
<evidence type="ECO:0000313" key="3">
    <source>
        <dbReference type="EMBL" id="KAF7133168.1"/>
    </source>
</evidence>
<feature type="compositionally biased region" description="Acidic residues" evidence="2">
    <location>
        <begin position="24"/>
        <end position="69"/>
    </location>
</feature>
<reference evidence="3" key="1">
    <citation type="submission" date="2019-11" db="EMBL/GenBank/DDBJ databases">
        <authorList>
            <person name="Liu Y."/>
            <person name="Hou J."/>
            <person name="Li T.-Q."/>
            <person name="Guan C.-H."/>
            <person name="Wu X."/>
            <person name="Wu H.-Z."/>
            <person name="Ling F."/>
            <person name="Zhang R."/>
            <person name="Shi X.-G."/>
            <person name="Ren J.-P."/>
            <person name="Chen E.-F."/>
            <person name="Sun J.-M."/>
        </authorList>
    </citation>
    <scope>NUCLEOTIDE SEQUENCE</scope>
    <source>
        <strain evidence="3">Adult_tree_wgs_1</strain>
        <tissue evidence="3">Leaves</tissue>
    </source>
</reference>
<dbReference type="Proteomes" id="UP000626092">
    <property type="component" value="Unassembled WGS sequence"/>
</dbReference>
<dbReference type="Gene3D" id="3.40.395.10">
    <property type="entry name" value="Adenoviral Proteinase, Chain A"/>
    <property type="match status" value="1"/>
</dbReference>
<feature type="region of interest" description="Disordered" evidence="2">
    <location>
        <begin position="13"/>
        <end position="74"/>
    </location>
</feature>
<protein>
    <submittedName>
        <fullName evidence="3">Uncharacterized protein</fullName>
    </submittedName>
</protein>
<keyword evidence="4" id="KW-1185">Reference proteome</keyword>
<dbReference type="InterPro" id="IPR038765">
    <property type="entry name" value="Papain-like_cys_pep_sf"/>
</dbReference>
<feature type="coiled-coil region" evidence="1">
    <location>
        <begin position="151"/>
        <end position="192"/>
    </location>
</feature>
<dbReference type="AlphaFoldDB" id="A0A834LCJ4"/>
<feature type="region of interest" description="Disordered" evidence="2">
    <location>
        <begin position="122"/>
        <end position="151"/>
    </location>
</feature>
<keyword evidence="1" id="KW-0175">Coiled coil</keyword>